<dbReference type="SUPFAM" id="SSF56112">
    <property type="entry name" value="Protein kinase-like (PK-like)"/>
    <property type="match status" value="1"/>
</dbReference>
<dbReference type="InterPro" id="IPR036770">
    <property type="entry name" value="Ankyrin_rpt-contain_sf"/>
</dbReference>
<keyword evidence="7" id="KW-1185">Reference proteome</keyword>
<feature type="compositionally biased region" description="Polar residues" evidence="4">
    <location>
        <begin position="1"/>
        <end position="16"/>
    </location>
</feature>
<proteinExistence type="predicted"/>
<protein>
    <recommendedName>
        <fullName evidence="5">Protein kinase domain-containing protein</fullName>
    </recommendedName>
</protein>
<dbReference type="Gene3D" id="1.10.510.10">
    <property type="entry name" value="Transferase(Phosphotransferase) domain 1"/>
    <property type="match status" value="1"/>
</dbReference>
<feature type="region of interest" description="Disordered" evidence="4">
    <location>
        <begin position="1"/>
        <end position="39"/>
    </location>
</feature>
<organism evidence="6 7">
    <name type="scientific">Glutinoglossum americanum</name>
    <dbReference type="NCBI Taxonomy" id="1670608"/>
    <lineage>
        <taxon>Eukaryota</taxon>
        <taxon>Fungi</taxon>
        <taxon>Dikarya</taxon>
        <taxon>Ascomycota</taxon>
        <taxon>Pezizomycotina</taxon>
        <taxon>Geoglossomycetes</taxon>
        <taxon>Geoglossales</taxon>
        <taxon>Geoglossaceae</taxon>
        <taxon>Glutinoglossum</taxon>
    </lineage>
</organism>
<feature type="repeat" description="ANK" evidence="3">
    <location>
        <begin position="725"/>
        <end position="757"/>
    </location>
</feature>
<comment type="caution">
    <text evidence="6">The sequence shown here is derived from an EMBL/GenBank/DDBJ whole genome shotgun (WGS) entry which is preliminary data.</text>
</comment>
<evidence type="ECO:0000259" key="5">
    <source>
        <dbReference type="PROSITE" id="PS50011"/>
    </source>
</evidence>
<dbReference type="GO" id="GO:0004672">
    <property type="term" value="F:protein kinase activity"/>
    <property type="evidence" value="ECO:0007669"/>
    <property type="project" value="InterPro"/>
</dbReference>
<dbReference type="EMBL" id="JAGHQL010000005">
    <property type="protein sequence ID" value="KAH0545481.1"/>
    <property type="molecule type" value="Genomic_DNA"/>
</dbReference>
<sequence>MPNSLSARQILSSSIPEPTENENVDRPTHHDRDGDEWGFDSPLCTRSDLRSSDMMSINLFEETITATRNGIATMTSLSEFTSLLSRLGVDGPRHFKNPLRMCGVKVGEGSQFTVFKTRSHDLGADYGTEGDVVMKRVNITRLEIGRNKNLALNPQYRARMRTLELEVLSLCHPNIRGHRNIVSLVAWGYDYDDGATPLPVLFVEAAVSTLSTYLALTPWVQRWDVRQHLALDIAAGLAIMHQFNIVHGDVKPDNVLIFKQDNPKAPFVAKLSDFGVCIDMQTADSELTPESYRGTPAWTGPEVGNFVESKYGEFSARLLLRFDSFSYGMVLLAIFVTSGDAPKLGQNREAGEADADVAVRLLVERGDFPSGYKDFKMPLVRALRGLLAEQPTLRPLPSPDILKSDTTSYRDWLLESEVAPKTGRQNPGSTGIAYWNSLDSEVLSQLDLEYEEYESSRGVARFPSETLFGIAQRFAKSYSGNYINKTLKYVLAAAKQGHSPAQAICRQVFEAQNRPLAVDPAELDEWALRAVSEGFLFTPKGALSPESYEEARKKFRRSGGYCSDKFRSIPTIIGAAREASSLRTWTQQHRANYIVDSGGNCMLHVTAALGETEAVRFLLDSVSASIDIQNDSGETPIYKACQGGHADVVRLLLERGANASLGTASCNITPLHWLFNFHEADIPGLGRRLAGEGRAGVNTRASLDVTPEAVHQQSIPSFHYPFSWPPGSPLHWAAFAGSRVAMETLLNLGASIDLPCEAGDGSTTALTLATLWGDPEVIRYLLSKGADPTITDSKGRSLLHLMSSSPTPSHADGFCKQFQYWVRHGKWSNHLKVVREIVSLLVGAGVDIECKAKTYHKYTPIMWASEESKDMAVTYALLENRADINNIRGILGRSLLHAWAEVDARILDYPEAYPFTLAAIARETIDRNASDLAGCTALHAIANRTSVEQARNSVTILAAGNDGANIESQNRDGLTPLLYALGGRDDPAARGEIFLEFGAQPDFVTPQGQNTLSRIAGNDCFMDSESSSLIKKYTSLIVPHKRSAFVAATNISALWNSCSFGRYATVEYLLNLGMSDRINEVCHRSRRSALDLAFIMAEKARRNYIMQAGRYKPGRDRDAAMEGKACFAYGYGYGTKETISAPGLSSREVVEEAYWSFPKLICLLQNRGALPARDLTSPPLLLPCELNPSWFDTWEIYGNAVLPESQPNRAHWNILYALERLPEDWEEQLAELQESIYEDPRILPQVLLLERSARVRGFVRRRAAGPWVKALLMSMELVEVRIVGGEIVEVRGEDGRPVDIRKR</sequence>
<dbReference type="Proteomes" id="UP000698800">
    <property type="component" value="Unassembled WGS sequence"/>
</dbReference>
<dbReference type="SMART" id="SM00220">
    <property type="entry name" value="S_TKc"/>
    <property type="match status" value="1"/>
</dbReference>
<evidence type="ECO:0000313" key="6">
    <source>
        <dbReference type="EMBL" id="KAH0545481.1"/>
    </source>
</evidence>
<keyword evidence="2 3" id="KW-0040">ANK repeat</keyword>
<evidence type="ECO:0000313" key="7">
    <source>
        <dbReference type="Proteomes" id="UP000698800"/>
    </source>
</evidence>
<feature type="repeat" description="ANK" evidence="3">
    <location>
        <begin position="761"/>
        <end position="793"/>
    </location>
</feature>
<keyword evidence="1" id="KW-0677">Repeat</keyword>
<dbReference type="InterPro" id="IPR011009">
    <property type="entry name" value="Kinase-like_dom_sf"/>
</dbReference>
<feature type="domain" description="Protein kinase" evidence="5">
    <location>
        <begin position="100"/>
        <end position="413"/>
    </location>
</feature>
<evidence type="ECO:0000256" key="2">
    <source>
        <dbReference type="ARBA" id="ARBA00023043"/>
    </source>
</evidence>
<dbReference type="Gene3D" id="1.25.40.20">
    <property type="entry name" value="Ankyrin repeat-containing domain"/>
    <property type="match status" value="4"/>
</dbReference>
<dbReference type="PROSITE" id="PS50297">
    <property type="entry name" value="ANK_REP_REGION"/>
    <property type="match status" value="2"/>
</dbReference>
<reference evidence="6" key="1">
    <citation type="submission" date="2021-03" db="EMBL/GenBank/DDBJ databases">
        <title>Comparative genomics and phylogenomic investigation of the class Geoglossomycetes provide insights into ecological specialization and systematics.</title>
        <authorList>
            <person name="Melie T."/>
            <person name="Pirro S."/>
            <person name="Miller A.N."/>
            <person name="Quandt A."/>
        </authorList>
    </citation>
    <scope>NUCLEOTIDE SEQUENCE</scope>
    <source>
        <strain evidence="6">GBOQ0MN5Z8</strain>
    </source>
</reference>
<evidence type="ECO:0000256" key="3">
    <source>
        <dbReference type="PROSITE-ProRule" id="PRU00023"/>
    </source>
</evidence>
<dbReference type="CDD" id="cd00180">
    <property type="entry name" value="PKc"/>
    <property type="match status" value="1"/>
</dbReference>
<feature type="repeat" description="ANK" evidence="3">
    <location>
        <begin position="632"/>
        <end position="664"/>
    </location>
</feature>
<evidence type="ECO:0000256" key="1">
    <source>
        <dbReference type="ARBA" id="ARBA00022737"/>
    </source>
</evidence>
<dbReference type="PANTHER" id="PTHR24126">
    <property type="entry name" value="ANKYRIN REPEAT, PH AND SEC7 DOMAIN CONTAINING PROTEIN SECG-RELATED"/>
    <property type="match status" value="1"/>
</dbReference>
<dbReference type="SMART" id="SM00248">
    <property type="entry name" value="ANK"/>
    <property type="match status" value="7"/>
</dbReference>
<dbReference type="PROSITE" id="PS50088">
    <property type="entry name" value="ANK_REPEAT"/>
    <property type="match status" value="3"/>
</dbReference>
<accession>A0A9P8IFE2</accession>
<dbReference type="PROSITE" id="PS00108">
    <property type="entry name" value="PROTEIN_KINASE_ST"/>
    <property type="match status" value="1"/>
</dbReference>
<dbReference type="InterPro" id="IPR002110">
    <property type="entry name" value="Ankyrin_rpt"/>
</dbReference>
<dbReference type="Pfam" id="PF00069">
    <property type="entry name" value="Pkinase"/>
    <property type="match status" value="1"/>
</dbReference>
<dbReference type="PROSITE" id="PS50011">
    <property type="entry name" value="PROTEIN_KINASE_DOM"/>
    <property type="match status" value="1"/>
</dbReference>
<dbReference type="InterPro" id="IPR008271">
    <property type="entry name" value="Ser/Thr_kinase_AS"/>
</dbReference>
<gene>
    <name evidence="6" type="ORF">FGG08_000482</name>
</gene>
<evidence type="ECO:0000256" key="4">
    <source>
        <dbReference type="SAM" id="MobiDB-lite"/>
    </source>
</evidence>
<dbReference type="OrthoDB" id="626167at2759"/>
<name>A0A9P8IFE2_9PEZI</name>
<dbReference type="GO" id="GO:0005524">
    <property type="term" value="F:ATP binding"/>
    <property type="evidence" value="ECO:0007669"/>
    <property type="project" value="InterPro"/>
</dbReference>
<dbReference type="SUPFAM" id="SSF48403">
    <property type="entry name" value="Ankyrin repeat"/>
    <property type="match status" value="2"/>
</dbReference>
<dbReference type="Pfam" id="PF12796">
    <property type="entry name" value="Ank_2"/>
    <property type="match status" value="2"/>
</dbReference>
<dbReference type="InterPro" id="IPR000719">
    <property type="entry name" value="Prot_kinase_dom"/>
</dbReference>
<dbReference type="PANTHER" id="PTHR24126:SF14">
    <property type="entry name" value="ANK_REP_REGION DOMAIN-CONTAINING PROTEIN"/>
    <property type="match status" value="1"/>
</dbReference>
<feature type="compositionally biased region" description="Basic and acidic residues" evidence="4">
    <location>
        <begin position="23"/>
        <end position="35"/>
    </location>
</feature>